<dbReference type="InterPro" id="IPR036397">
    <property type="entry name" value="RNaseH_sf"/>
</dbReference>
<dbReference type="GO" id="GO:0003676">
    <property type="term" value="F:nucleic acid binding"/>
    <property type="evidence" value="ECO:0007669"/>
    <property type="project" value="InterPro"/>
</dbReference>
<feature type="domain" description="YprB ribonuclease H-like" evidence="1">
    <location>
        <begin position="81"/>
        <end position="230"/>
    </location>
</feature>
<dbReference type="Pfam" id="PF13482">
    <property type="entry name" value="RNase_H_2"/>
    <property type="match status" value="1"/>
</dbReference>
<evidence type="ECO:0000259" key="1">
    <source>
        <dbReference type="Pfam" id="PF13482"/>
    </source>
</evidence>
<dbReference type="InterPro" id="IPR012337">
    <property type="entry name" value="RNaseH-like_sf"/>
</dbReference>
<dbReference type="InterPro" id="IPR038720">
    <property type="entry name" value="YprB_RNase_H-like_dom"/>
</dbReference>
<evidence type="ECO:0000313" key="2">
    <source>
        <dbReference type="EMBL" id="SUZ58579.1"/>
    </source>
</evidence>
<reference evidence="2" key="1">
    <citation type="submission" date="2018-05" db="EMBL/GenBank/DDBJ databases">
        <authorList>
            <person name="Lanie J.A."/>
            <person name="Ng W.-L."/>
            <person name="Kazmierczak K.M."/>
            <person name="Andrzejewski T.M."/>
            <person name="Davidsen T.M."/>
            <person name="Wayne K.J."/>
            <person name="Tettelin H."/>
            <person name="Glass J.I."/>
            <person name="Rusch D."/>
            <person name="Podicherti R."/>
            <person name="Tsui H.-C.T."/>
            <person name="Winkler M.E."/>
        </authorList>
    </citation>
    <scope>NUCLEOTIDE SEQUENCE</scope>
</reference>
<dbReference type="PANTHER" id="PTHR38462:SF1">
    <property type="entry name" value="YPRB RIBONUCLEASE H-LIKE DOMAIN-CONTAINING PROTEIN"/>
    <property type="match status" value="1"/>
</dbReference>
<dbReference type="SUPFAM" id="SSF53098">
    <property type="entry name" value="Ribonuclease H-like"/>
    <property type="match status" value="1"/>
</dbReference>
<dbReference type="EMBL" id="UINC01000628">
    <property type="protein sequence ID" value="SUZ58579.1"/>
    <property type="molecule type" value="Genomic_DNA"/>
</dbReference>
<dbReference type="PANTHER" id="PTHR38462">
    <property type="entry name" value="EXONUCLEASE-LIKE PROTEIN"/>
    <property type="match status" value="1"/>
</dbReference>
<protein>
    <recommendedName>
        <fullName evidence="1">YprB ribonuclease H-like domain-containing protein</fullName>
    </recommendedName>
</protein>
<accession>A0A381NWI8</accession>
<dbReference type="AlphaFoldDB" id="A0A381NWI8"/>
<organism evidence="2">
    <name type="scientific">marine metagenome</name>
    <dbReference type="NCBI Taxonomy" id="408172"/>
    <lineage>
        <taxon>unclassified sequences</taxon>
        <taxon>metagenomes</taxon>
        <taxon>ecological metagenomes</taxon>
    </lineage>
</organism>
<name>A0A381NWI8_9ZZZZ</name>
<gene>
    <name evidence="2" type="ORF">METZ01_LOCUS11433</name>
</gene>
<sequence>MLNNSFLHIPGFTIDKEEELWASGVTTWAQAINSDKLDSKQVRFLERSTQALNERDSIFFNERFTARERWRLLPDFKNETAFLDIETTGLGKDAYITMCGILDATGFNAYVRGDNLDDLVSILDEYKLVVTFNGISFDIPWLKKELGPLLNDTSHVDLMHILRNVGLIGGLKKIERICGLDRGDDLSLLSGRDAVSLWNMAQEGEPHALETLIRYNAEDVSSLPKLTEVAYKRNSQGTPMAKHQFLPPARFDTSLLPYDSGLVRYLCRSATK</sequence>
<proteinExistence type="predicted"/>
<dbReference type="Gene3D" id="3.30.420.10">
    <property type="entry name" value="Ribonuclease H-like superfamily/Ribonuclease H"/>
    <property type="match status" value="1"/>
</dbReference>